<dbReference type="AlphaFoldDB" id="K1SE20"/>
<feature type="region of interest" description="Disordered" evidence="1">
    <location>
        <begin position="152"/>
        <end position="180"/>
    </location>
</feature>
<organism evidence="2">
    <name type="scientific">human gut metagenome</name>
    <dbReference type="NCBI Taxonomy" id="408170"/>
    <lineage>
        <taxon>unclassified sequences</taxon>
        <taxon>metagenomes</taxon>
        <taxon>organismal metagenomes</taxon>
    </lineage>
</organism>
<feature type="non-terminal residue" evidence="2">
    <location>
        <position position="180"/>
    </location>
</feature>
<accession>K1SE20</accession>
<protein>
    <submittedName>
        <fullName evidence="2">Uncharacterized protein</fullName>
    </submittedName>
</protein>
<comment type="caution">
    <text evidence="2">The sequence shown here is derived from an EMBL/GenBank/DDBJ whole genome shotgun (WGS) entry which is preliminary data.</text>
</comment>
<evidence type="ECO:0000313" key="2">
    <source>
        <dbReference type="EMBL" id="EKC45656.1"/>
    </source>
</evidence>
<gene>
    <name evidence="2" type="ORF">OBE_16742</name>
</gene>
<reference evidence="2" key="1">
    <citation type="journal article" date="2013" name="Environ. Microbiol.">
        <title>Microbiota from the distal guts of lean and obese adolescents exhibit partial functional redundancy besides clear differences in community structure.</title>
        <authorList>
            <person name="Ferrer M."/>
            <person name="Ruiz A."/>
            <person name="Lanza F."/>
            <person name="Haange S.B."/>
            <person name="Oberbach A."/>
            <person name="Till H."/>
            <person name="Bargiela R."/>
            <person name="Campoy C."/>
            <person name="Segura M.T."/>
            <person name="Richter M."/>
            <person name="von Bergen M."/>
            <person name="Seifert J."/>
            <person name="Suarez A."/>
        </authorList>
    </citation>
    <scope>NUCLEOTIDE SEQUENCE</scope>
</reference>
<sequence length="180" mass="20311">ESERPVQHKALLYFNAGHPRIDSIVFDSIPADRVIIEPQSRNRDTIALWFDVPSASLPDTIRGEITYMKHDSLDRLLPSTEKLKLAWRYIESKEEAKEREQLEKEKEKTLAAGEEWVEPEKPSTFTYKFSTTGSVTPKQAVRRIRLPAGPVRLGCRRADRTDGEGGTASDPDPMAAGYGQ</sequence>
<dbReference type="EMBL" id="AJWZ01011325">
    <property type="protein sequence ID" value="EKC45656.1"/>
    <property type="molecule type" value="Genomic_DNA"/>
</dbReference>
<proteinExistence type="predicted"/>
<evidence type="ECO:0000256" key="1">
    <source>
        <dbReference type="SAM" id="MobiDB-lite"/>
    </source>
</evidence>
<feature type="non-terminal residue" evidence="2">
    <location>
        <position position="1"/>
    </location>
</feature>
<name>K1SE20_9ZZZZ</name>